<evidence type="ECO:0000256" key="2">
    <source>
        <dbReference type="SAM" id="MobiDB-lite"/>
    </source>
</evidence>
<name>A0A1J4MT39_9CRYT</name>
<feature type="region of interest" description="Disordered" evidence="2">
    <location>
        <begin position="1519"/>
        <end position="1561"/>
    </location>
</feature>
<dbReference type="Gene3D" id="1.10.287.1490">
    <property type="match status" value="1"/>
</dbReference>
<feature type="coiled-coil region" evidence="1">
    <location>
        <begin position="97"/>
        <end position="247"/>
    </location>
</feature>
<feature type="compositionally biased region" description="Polar residues" evidence="2">
    <location>
        <begin position="1522"/>
        <end position="1536"/>
    </location>
</feature>
<evidence type="ECO:0000256" key="1">
    <source>
        <dbReference type="SAM" id="Coils"/>
    </source>
</evidence>
<dbReference type="Proteomes" id="UP000186804">
    <property type="component" value="Unassembled WGS sequence"/>
</dbReference>
<dbReference type="VEuPathDB" id="CryptoDB:cand_008150"/>
<sequence length="1561" mass="182686">MLEGQELLVNEGECTLGEFSETNLSELCKNYELKLKEYRDNEDNTKQKILHLEDTIRILRYELDCAKGLKVDCEISGDTNDNYNNENLNKSAIYNSKKDMENEISILTQQLAHERTENEKLQLSLRSLQDSLVESKQEILACQQRVYESEIISSKAQHDLNMVNLECSSFKDINEKLKNEVTSLENRIKELHDSKNTLVLENSRRMSVLEISERDLEYRISIIQKNKEELEIEYTRLNEELRRIKAEFEFSKGHYEGKLKIKEESLKLKDEQLSQMKNLLDTSINTTETLESELNKLKQQITEIDNINNNTSNLDDLNNKKCGNEKKNKLSDSEAVEFLCKLFGEEFLDKIQEESNNINVESGCEGRRMIIDLLTELEECQRNYEESRNKILFLQEELKECQSNMKITLPEIEGMRKHLENLQVENSCLLQQLHSLSQDNRELLHNISEYKSLWQHEINTRDIFENRCRELTEQLSNLMFEFEHLRNIKISEYIEENSLDCKNIDFNKNNLSKNIYEDVMEQNIQLKLQISRLIDGNELESQIQVRKLNVELSNCTNKLEEIYKERDELVSQYQTLINKLENELISLKEKERIREEKDQNIIDEKVNNMSEMNNKESDNLNNSNISSLNNSSHTMRQLTDVTEICKSLSEKLTSEIEISSQYRSELSRIKAQCEYLENLKTRTEKKMDELFEERDILYKKINDFRKLELSKDMELENIQEILKTKQAHLSDIERENENLRKTISNLNSCILDLKGEIEMHIKQKGQDNAFQRDVISKLQAELEGKCIEINTLRKSQDKILQREFEESLHLRQKLRSQSQRCNELEVSIKALKDRLKEKEETSNIDLNTNYMKSPINIHESEDDNNNLKTSQLSIPELTTVTTKISLKNSIGSSNNLITSDIDDNSLENLKASLEESRKLQAYWKELIQSTEKQLENKIVELEESRKIQENLSKELGKIKNLLKEEENIKLVEFNKYEDRISQLSEDLAVMTTRVSSVDEEIMKREDKIRKQLESLENTNLGLCSEIQQLRQDETDLRSQYQNIVRSHSVDVERLQNVNKQLITLKEEMANLTEKYKKSETEHTELIMELQNEVEQFRRQLETSAKQCDKLKNQNIDYRNIIRNIKNEKEKYESNKNYTEEQINLRKIEDDFDLIDNINFSNNLDEKDDIDISQVSCLVTSEFNKSSSKTVSLVLSRRVRDLTTSLEEMDIKLNECKIEIQKLTFERKSLKEENEILQNRLTEELQRVSEFACKAEANETALTRLGELVTLRETNDRLRRELLNLTERYNGLEKHLEAETRQYDPLHCEITQLKAEVENLKLECNEKSTIAKSWEEQYNRILTTFDNIDPNEIKILKSDIDRLTEANRILQANLAEKSQQLEKLNVERQNEHAHQEELQSIKQQMEQLRKVYMSTNQKLKEERDKTTKLEKDLKNISKNTTISDISQVQPSQLSTPANNNTQSVSLSNVDVRNISAATSKLSNAALKLAKICIMSSETSQSEVAKYKRNNEDKEIMDQKVEVLNNSKSQGTSNSNAIFTPALKKRPSKLDDSSNKVTNSNNI</sequence>
<protein>
    <submittedName>
        <fullName evidence="3">Uncharacterized protein</fullName>
    </submittedName>
</protein>
<proteinExistence type="predicted"/>
<feature type="coiled-coil region" evidence="1">
    <location>
        <begin position="924"/>
        <end position="1141"/>
    </location>
</feature>
<feature type="coiled-coil region" evidence="1">
    <location>
        <begin position="21"/>
        <end position="55"/>
    </location>
</feature>
<feature type="coiled-coil region" evidence="1">
    <location>
        <begin position="1205"/>
        <end position="1438"/>
    </location>
</feature>
<dbReference type="EMBL" id="LRBS01000069">
    <property type="protein sequence ID" value="OII76069.1"/>
    <property type="molecule type" value="Genomic_DNA"/>
</dbReference>
<keyword evidence="1" id="KW-0175">Coiled coil</keyword>
<feature type="coiled-coil region" evidence="1">
    <location>
        <begin position="673"/>
        <end position="749"/>
    </location>
</feature>
<dbReference type="OrthoDB" id="343070at2759"/>
<dbReference type="RefSeq" id="XP_067067915.1">
    <property type="nucleotide sequence ID" value="XM_067211055.1"/>
</dbReference>
<organism evidence="3 4">
    <name type="scientific">Cryptosporidium andersoni</name>
    <dbReference type="NCBI Taxonomy" id="117008"/>
    <lineage>
        <taxon>Eukaryota</taxon>
        <taxon>Sar</taxon>
        <taxon>Alveolata</taxon>
        <taxon>Apicomplexa</taxon>
        <taxon>Conoidasida</taxon>
        <taxon>Coccidia</taxon>
        <taxon>Eucoccidiorida</taxon>
        <taxon>Eimeriorina</taxon>
        <taxon>Cryptosporidiidae</taxon>
        <taxon>Cryptosporidium</taxon>
    </lineage>
</organism>
<evidence type="ECO:0000313" key="4">
    <source>
        <dbReference type="Proteomes" id="UP000186804"/>
    </source>
</evidence>
<feature type="coiled-coil region" evidence="1">
    <location>
        <begin position="545"/>
        <end position="597"/>
    </location>
</feature>
<evidence type="ECO:0000313" key="3">
    <source>
        <dbReference type="EMBL" id="OII76069.1"/>
    </source>
</evidence>
<dbReference type="GeneID" id="92365000"/>
<gene>
    <name evidence="3" type="ORF">cand_008150</name>
</gene>
<comment type="caution">
    <text evidence="3">The sequence shown here is derived from an EMBL/GenBank/DDBJ whole genome shotgun (WGS) entry which is preliminary data.</text>
</comment>
<reference evidence="3 4" key="1">
    <citation type="submission" date="2016-10" db="EMBL/GenBank/DDBJ databases">
        <title>Reductive evolution of mitochondrial metabolism and differential evolution of invasion-related proteins in Cryptosporidium.</title>
        <authorList>
            <person name="Liu S."/>
            <person name="Roellig D.M."/>
            <person name="Guo Y."/>
            <person name="Li N."/>
            <person name="Frace M.A."/>
            <person name="Tang K."/>
            <person name="Zhang L."/>
            <person name="Feng Y."/>
            <person name="Xiao L."/>
        </authorList>
    </citation>
    <scope>NUCLEOTIDE SEQUENCE [LARGE SCALE GENOMIC DNA]</scope>
    <source>
        <strain evidence="3">30847</strain>
    </source>
</reference>
<feature type="coiled-coil region" evidence="1">
    <location>
        <begin position="814"/>
        <end position="841"/>
    </location>
</feature>
<feature type="coiled-coil region" evidence="1">
    <location>
        <begin position="280"/>
        <end position="310"/>
    </location>
</feature>
<feature type="coiled-coil region" evidence="1">
    <location>
        <begin position="370"/>
        <end position="481"/>
    </location>
</feature>
<keyword evidence="4" id="KW-1185">Reference proteome</keyword>
<accession>A0A1J4MT39</accession>